<reference evidence="8" key="1">
    <citation type="journal article" date="2021" name="PeerJ">
        <title>Extensive microbial diversity within the chicken gut microbiome revealed by metagenomics and culture.</title>
        <authorList>
            <person name="Gilroy R."/>
            <person name="Ravi A."/>
            <person name="Getino M."/>
            <person name="Pursley I."/>
            <person name="Horton D.L."/>
            <person name="Alikhan N.F."/>
            <person name="Baker D."/>
            <person name="Gharbi K."/>
            <person name="Hall N."/>
            <person name="Watson M."/>
            <person name="Adriaenssens E.M."/>
            <person name="Foster-Nyarko E."/>
            <person name="Jarju S."/>
            <person name="Secka A."/>
            <person name="Antonio M."/>
            <person name="Oren A."/>
            <person name="Chaudhuri R.R."/>
            <person name="La Ragione R."/>
            <person name="Hildebrand F."/>
            <person name="Pallen M.J."/>
        </authorList>
    </citation>
    <scope>NUCLEOTIDE SEQUENCE</scope>
    <source>
        <strain evidence="8">5134</strain>
    </source>
</reference>
<feature type="site" description="Important for catalytic activity, responsible for pKa modulation of the active site Glu and correct orientation of both the proton donor and substrate" evidence="5">
    <location>
        <position position="157"/>
    </location>
</feature>
<evidence type="ECO:0000256" key="2">
    <source>
        <dbReference type="ARBA" id="ARBA00009865"/>
    </source>
</evidence>
<dbReference type="EMBL" id="DXDA01000080">
    <property type="protein sequence ID" value="HIY69828.1"/>
    <property type="molecule type" value="Genomic_DNA"/>
</dbReference>
<keyword evidence="4 6" id="KW-0326">Glycosidase</keyword>
<dbReference type="AlphaFoldDB" id="A0A9D2CD96"/>
<keyword evidence="7" id="KW-0732">Signal</keyword>
<dbReference type="SUPFAM" id="SSF75005">
    <property type="entry name" value="Arabinanase/levansucrase/invertase"/>
    <property type="match status" value="1"/>
</dbReference>
<sequence>MKRFLFRVVVLGCLVISNTACNSRTQTSETSRQEENYPLNLSDMHIRDPFILANVADSTYYMHANSGKKSFLCYASKDLRRWKLCGESFRPDPDFWGEHDFWAPKVYRYRGHYYLLASFFSERYRRGISIFISDRPDCGFRPLVNAPITPKGWMCLDGTLYVDKDGQPWLIYAREWIEVQIGEIYAQRLSDDLSHTIGEPLFLFKGSDADWPGLITTGAQTGVITNAPFIYTTDSGKLLLIWSSFCTNGEYAIGVGVSHSGELRGPWHQRSGAINDDGGHAMIFRDFQGSLLISYHTNEPPVQVILRPVRIQQEEVVFLN</sequence>
<comment type="similarity">
    <text evidence="2 6">Belongs to the glycosyl hydrolase 43 family.</text>
</comment>
<evidence type="ECO:0000256" key="7">
    <source>
        <dbReference type="SAM" id="SignalP"/>
    </source>
</evidence>
<organism evidence="8 9">
    <name type="scientific">Candidatus Alistipes intestinigallinarum</name>
    <dbReference type="NCBI Taxonomy" id="2838440"/>
    <lineage>
        <taxon>Bacteria</taxon>
        <taxon>Pseudomonadati</taxon>
        <taxon>Bacteroidota</taxon>
        <taxon>Bacteroidia</taxon>
        <taxon>Bacteroidales</taxon>
        <taxon>Rikenellaceae</taxon>
        <taxon>Alistipes</taxon>
    </lineage>
</organism>
<dbReference type="PANTHER" id="PTHR43301">
    <property type="entry name" value="ARABINAN ENDO-1,5-ALPHA-L-ARABINOSIDASE"/>
    <property type="match status" value="1"/>
</dbReference>
<comment type="pathway">
    <text evidence="1">Glycan metabolism; L-arabinan degradation.</text>
</comment>
<evidence type="ECO:0000313" key="8">
    <source>
        <dbReference type="EMBL" id="HIY69828.1"/>
    </source>
</evidence>
<dbReference type="Gene3D" id="2.115.10.20">
    <property type="entry name" value="Glycosyl hydrolase domain, family 43"/>
    <property type="match status" value="1"/>
</dbReference>
<keyword evidence="3 6" id="KW-0378">Hydrolase</keyword>
<feature type="chain" id="PRO_5038866165" evidence="7">
    <location>
        <begin position="23"/>
        <end position="320"/>
    </location>
</feature>
<evidence type="ECO:0000256" key="4">
    <source>
        <dbReference type="ARBA" id="ARBA00023295"/>
    </source>
</evidence>
<dbReference type="GO" id="GO:0005975">
    <property type="term" value="P:carbohydrate metabolic process"/>
    <property type="evidence" value="ECO:0007669"/>
    <property type="project" value="InterPro"/>
</dbReference>
<dbReference type="InterPro" id="IPR050727">
    <property type="entry name" value="GH43_arabinanases"/>
</dbReference>
<dbReference type="CDD" id="cd08981">
    <property type="entry name" value="GH43_Bt1873-like"/>
    <property type="match status" value="1"/>
</dbReference>
<evidence type="ECO:0000313" key="9">
    <source>
        <dbReference type="Proteomes" id="UP000886844"/>
    </source>
</evidence>
<dbReference type="Proteomes" id="UP000886844">
    <property type="component" value="Unassembled WGS sequence"/>
</dbReference>
<dbReference type="GO" id="GO:0004553">
    <property type="term" value="F:hydrolase activity, hydrolyzing O-glycosyl compounds"/>
    <property type="evidence" value="ECO:0007669"/>
    <property type="project" value="InterPro"/>
</dbReference>
<comment type="caution">
    <text evidence="8">The sequence shown here is derived from an EMBL/GenBank/DDBJ whole genome shotgun (WGS) entry which is preliminary data.</text>
</comment>
<reference evidence="8" key="2">
    <citation type="submission" date="2021-04" db="EMBL/GenBank/DDBJ databases">
        <authorList>
            <person name="Gilroy R."/>
        </authorList>
    </citation>
    <scope>NUCLEOTIDE SEQUENCE</scope>
    <source>
        <strain evidence="8">5134</strain>
    </source>
</reference>
<proteinExistence type="inferred from homology"/>
<evidence type="ECO:0000256" key="6">
    <source>
        <dbReference type="RuleBase" id="RU361187"/>
    </source>
</evidence>
<evidence type="ECO:0000256" key="5">
    <source>
        <dbReference type="PIRSR" id="PIRSR606710-2"/>
    </source>
</evidence>
<evidence type="ECO:0000256" key="1">
    <source>
        <dbReference type="ARBA" id="ARBA00004834"/>
    </source>
</evidence>
<dbReference type="InterPro" id="IPR023296">
    <property type="entry name" value="Glyco_hydro_beta-prop_sf"/>
</dbReference>
<gene>
    <name evidence="8" type="ORF">H9828_10500</name>
</gene>
<evidence type="ECO:0000256" key="3">
    <source>
        <dbReference type="ARBA" id="ARBA00022801"/>
    </source>
</evidence>
<accession>A0A9D2CD96</accession>
<protein>
    <submittedName>
        <fullName evidence="8">Glycoside hydrolase family 43 protein</fullName>
    </submittedName>
</protein>
<dbReference type="Pfam" id="PF04616">
    <property type="entry name" value="Glyco_hydro_43"/>
    <property type="match status" value="1"/>
</dbReference>
<name>A0A9D2CD96_9BACT</name>
<feature type="signal peptide" evidence="7">
    <location>
        <begin position="1"/>
        <end position="22"/>
    </location>
</feature>
<dbReference type="InterPro" id="IPR006710">
    <property type="entry name" value="Glyco_hydro_43"/>
</dbReference>
<dbReference type="PANTHER" id="PTHR43301:SF3">
    <property type="entry name" value="ARABINAN ENDO-1,5-ALPHA-L-ARABINOSIDASE A-RELATED"/>
    <property type="match status" value="1"/>
</dbReference>